<sequence>MWTTVKLISSLVIILAAFLHWTAGDSIDETIVLAANTSREFEFFYDESHHLIKVELDMVFTMEEWAEIQRLNATGWDTEGPAKRTAGIISGRGGGTYWRGNTVPYEYAGGFCEWPA</sequence>
<evidence type="ECO:0000313" key="2">
    <source>
        <dbReference type="EMBL" id="GFS03860.1"/>
    </source>
</evidence>
<feature type="chain" id="PRO_5043910026" evidence="1">
    <location>
        <begin position="25"/>
        <end position="116"/>
    </location>
</feature>
<proteinExistence type="predicted"/>
<feature type="signal peptide" evidence="1">
    <location>
        <begin position="1"/>
        <end position="24"/>
    </location>
</feature>
<evidence type="ECO:0000313" key="3">
    <source>
        <dbReference type="Proteomes" id="UP000762676"/>
    </source>
</evidence>
<keyword evidence="3" id="KW-1185">Reference proteome</keyword>
<reference evidence="2 3" key="1">
    <citation type="journal article" date="2021" name="Elife">
        <title>Chloroplast acquisition without the gene transfer in kleptoplastic sea slugs, Plakobranchus ocellatus.</title>
        <authorList>
            <person name="Maeda T."/>
            <person name="Takahashi S."/>
            <person name="Yoshida T."/>
            <person name="Shimamura S."/>
            <person name="Takaki Y."/>
            <person name="Nagai Y."/>
            <person name="Toyoda A."/>
            <person name="Suzuki Y."/>
            <person name="Arimoto A."/>
            <person name="Ishii H."/>
            <person name="Satoh N."/>
            <person name="Nishiyama T."/>
            <person name="Hasebe M."/>
            <person name="Maruyama T."/>
            <person name="Minagawa J."/>
            <person name="Obokata J."/>
            <person name="Shigenobu S."/>
        </authorList>
    </citation>
    <scope>NUCLEOTIDE SEQUENCE [LARGE SCALE GENOMIC DNA]</scope>
</reference>
<accession>A0AAV4I1M6</accession>
<protein>
    <submittedName>
        <fullName evidence="2">Uncharacterized protein</fullName>
    </submittedName>
</protein>
<keyword evidence="1" id="KW-0732">Signal</keyword>
<dbReference type="AlphaFoldDB" id="A0AAV4I1M6"/>
<dbReference type="EMBL" id="BMAT01002291">
    <property type="protein sequence ID" value="GFS03860.1"/>
    <property type="molecule type" value="Genomic_DNA"/>
</dbReference>
<comment type="caution">
    <text evidence="2">The sequence shown here is derived from an EMBL/GenBank/DDBJ whole genome shotgun (WGS) entry which is preliminary data.</text>
</comment>
<dbReference type="Proteomes" id="UP000762676">
    <property type="component" value="Unassembled WGS sequence"/>
</dbReference>
<name>A0AAV4I1M6_9GAST</name>
<gene>
    <name evidence="2" type="ORF">ElyMa_001160100</name>
</gene>
<evidence type="ECO:0000256" key="1">
    <source>
        <dbReference type="SAM" id="SignalP"/>
    </source>
</evidence>
<organism evidence="2 3">
    <name type="scientific">Elysia marginata</name>
    <dbReference type="NCBI Taxonomy" id="1093978"/>
    <lineage>
        <taxon>Eukaryota</taxon>
        <taxon>Metazoa</taxon>
        <taxon>Spiralia</taxon>
        <taxon>Lophotrochozoa</taxon>
        <taxon>Mollusca</taxon>
        <taxon>Gastropoda</taxon>
        <taxon>Heterobranchia</taxon>
        <taxon>Euthyneura</taxon>
        <taxon>Panpulmonata</taxon>
        <taxon>Sacoglossa</taxon>
        <taxon>Placobranchoidea</taxon>
        <taxon>Plakobranchidae</taxon>
        <taxon>Elysia</taxon>
    </lineage>
</organism>